<keyword evidence="2 4" id="KW-0328">Glycosyltransferase</keyword>
<dbReference type="PANTHER" id="PTHR11926:SF774">
    <property type="entry name" value="UDP-GLYCOSYLTRANSFERASE 85A1-RELATED"/>
    <property type="match status" value="1"/>
</dbReference>
<protein>
    <recommendedName>
        <fullName evidence="5">Glycosyltransferase</fullName>
        <ecNumber evidence="5">2.4.1.-</ecNumber>
    </recommendedName>
</protein>
<evidence type="ECO:0000256" key="2">
    <source>
        <dbReference type="ARBA" id="ARBA00022676"/>
    </source>
</evidence>
<evidence type="ECO:0000256" key="1">
    <source>
        <dbReference type="ARBA" id="ARBA00009995"/>
    </source>
</evidence>
<dbReference type="InterPro" id="IPR002213">
    <property type="entry name" value="UDP_glucos_trans"/>
</dbReference>
<evidence type="ECO:0000313" key="6">
    <source>
        <dbReference type="EMBL" id="ONK73709.1"/>
    </source>
</evidence>
<name>A0A5P1FAB0_ASPOF</name>
<dbReference type="Gene3D" id="3.40.50.2000">
    <property type="entry name" value="Glycogen Phosphorylase B"/>
    <property type="match status" value="2"/>
</dbReference>
<dbReference type="EC" id="2.4.1.-" evidence="5"/>
<dbReference type="AlphaFoldDB" id="A0A5P1FAB0"/>
<gene>
    <name evidence="6" type="ORF">A4U43_C04F34450</name>
</gene>
<dbReference type="OrthoDB" id="5835829at2759"/>
<evidence type="ECO:0000313" key="7">
    <source>
        <dbReference type="Proteomes" id="UP000243459"/>
    </source>
</evidence>
<keyword evidence="3 4" id="KW-0808">Transferase</keyword>
<dbReference type="Pfam" id="PF00201">
    <property type="entry name" value="UDPGT"/>
    <property type="match status" value="1"/>
</dbReference>
<dbReference type="FunFam" id="3.40.50.2000:FF:000065">
    <property type="entry name" value="Glycosyltransferase"/>
    <property type="match status" value="1"/>
</dbReference>
<reference evidence="7" key="1">
    <citation type="journal article" date="2017" name="Nat. Commun.">
        <title>The asparagus genome sheds light on the origin and evolution of a young Y chromosome.</title>
        <authorList>
            <person name="Harkess A."/>
            <person name="Zhou J."/>
            <person name="Xu C."/>
            <person name="Bowers J.E."/>
            <person name="Van der Hulst R."/>
            <person name="Ayyampalayam S."/>
            <person name="Mercati F."/>
            <person name="Riccardi P."/>
            <person name="McKain M.R."/>
            <person name="Kakrana A."/>
            <person name="Tang H."/>
            <person name="Ray J."/>
            <person name="Groenendijk J."/>
            <person name="Arikit S."/>
            <person name="Mathioni S.M."/>
            <person name="Nakano M."/>
            <person name="Shan H."/>
            <person name="Telgmann-Rauber A."/>
            <person name="Kanno A."/>
            <person name="Yue Z."/>
            <person name="Chen H."/>
            <person name="Li W."/>
            <person name="Chen Y."/>
            <person name="Xu X."/>
            <person name="Zhang Y."/>
            <person name="Luo S."/>
            <person name="Chen H."/>
            <person name="Gao J."/>
            <person name="Mao Z."/>
            <person name="Pires J.C."/>
            <person name="Luo M."/>
            <person name="Kudrna D."/>
            <person name="Wing R.A."/>
            <person name="Meyers B.C."/>
            <person name="Yi K."/>
            <person name="Kong H."/>
            <person name="Lavrijsen P."/>
            <person name="Sunseri F."/>
            <person name="Falavigna A."/>
            <person name="Ye Y."/>
            <person name="Leebens-Mack J.H."/>
            <person name="Chen G."/>
        </authorList>
    </citation>
    <scope>NUCLEOTIDE SEQUENCE [LARGE SCALE GENOMIC DNA]</scope>
    <source>
        <strain evidence="7">cv. DH0086</strain>
    </source>
</reference>
<dbReference type="Proteomes" id="UP000243459">
    <property type="component" value="Chromosome 4"/>
</dbReference>
<dbReference type="SUPFAM" id="SSF53756">
    <property type="entry name" value="UDP-Glycosyltransferase/glycogen phosphorylase"/>
    <property type="match status" value="1"/>
</dbReference>
<organism evidence="6 7">
    <name type="scientific">Asparagus officinalis</name>
    <name type="common">Garden asparagus</name>
    <dbReference type="NCBI Taxonomy" id="4686"/>
    <lineage>
        <taxon>Eukaryota</taxon>
        <taxon>Viridiplantae</taxon>
        <taxon>Streptophyta</taxon>
        <taxon>Embryophyta</taxon>
        <taxon>Tracheophyta</taxon>
        <taxon>Spermatophyta</taxon>
        <taxon>Magnoliopsida</taxon>
        <taxon>Liliopsida</taxon>
        <taxon>Asparagales</taxon>
        <taxon>Asparagaceae</taxon>
        <taxon>Asparagoideae</taxon>
        <taxon>Asparagus</taxon>
    </lineage>
</organism>
<keyword evidence="7" id="KW-1185">Reference proteome</keyword>
<dbReference type="PROSITE" id="PS00375">
    <property type="entry name" value="UDPGT"/>
    <property type="match status" value="1"/>
</dbReference>
<evidence type="ECO:0000256" key="4">
    <source>
        <dbReference type="RuleBase" id="RU003718"/>
    </source>
</evidence>
<evidence type="ECO:0000256" key="5">
    <source>
        <dbReference type="RuleBase" id="RU362057"/>
    </source>
</evidence>
<evidence type="ECO:0000256" key="3">
    <source>
        <dbReference type="ARBA" id="ARBA00022679"/>
    </source>
</evidence>
<dbReference type="GO" id="GO:0080043">
    <property type="term" value="F:quercetin 3-O-glucosyltransferase activity"/>
    <property type="evidence" value="ECO:0007669"/>
    <property type="project" value="TreeGrafter"/>
</dbReference>
<accession>A0A5P1FAB0</accession>
<dbReference type="Gramene" id="ONK73709">
    <property type="protein sequence ID" value="ONK73709"/>
    <property type="gene ID" value="A4U43_C04F34450"/>
</dbReference>
<dbReference type="PANTHER" id="PTHR11926">
    <property type="entry name" value="GLUCOSYL/GLUCURONOSYL TRANSFERASES"/>
    <property type="match status" value="1"/>
</dbReference>
<dbReference type="FunFam" id="3.40.50.2000:FF:000027">
    <property type="entry name" value="Glycosyltransferase"/>
    <property type="match status" value="1"/>
</dbReference>
<proteinExistence type="inferred from homology"/>
<dbReference type="OMA" id="HINCRYA"/>
<sequence>MDANDKPHAVCMPSPAQGHINAMLQLAKLLHSLHDFHITFVLTRLNFNRILSTSAGDELPPFCNTVQSDDLINQPSSFDVLPDFRCEAIQDGLQRSDPNSGEELSELCDSVRNNLADHFRQLVKRLNHENRGPKVTCIVSDTYSSFTLDIAAEIGVPDVSFCSVSACGFWGFYCFKELLERGIVPLKSEDDLSNGYLETCIDWIPGKSMRLRDFPSFVRTTNPNDSVFNFCKDESENAKKANAIIINTFNDLEAPVLDAMSAQLPPVYAVGPLTLMCDKIRDAALKNFRFNLWQEESACLQWLDRKANGSVVYVNFGSMAVLSSEQLVEFAWGLADSGREFLWVIRSNMVSGDLATLLPAGFSSAVTSERGLLTSWCPQGEVLMHPAIGGFMTHCGWNSTMESISRGVPMICWPYFGDQQTNCYYACNEWGIGVELGNDVKRKDVEGLIREILGGEKGKEMREMTLKWKESAIRSTEPGGKSFMNMEKVIREVLLEDNKHI</sequence>
<dbReference type="CDD" id="cd03784">
    <property type="entry name" value="GT1_Gtf-like"/>
    <property type="match status" value="1"/>
</dbReference>
<dbReference type="GO" id="GO:0080044">
    <property type="term" value="F:quercetin 7-O-glucosyltransferase activity"/>
    <property type="evidence" value="ECO:0007669"/>
    <property type="project" value="TreeGrafter"/>
</dbReference>
<comment type="similarity">
    <text evidence="1 4">Belongs to the UDP-glycosyltransferase family.</text>
</comment>
<dbReference type="EMBL" id="CM007384">
    <property type="protein sequence ID" value="ONK73709.1"/>
    <property type="molecule type" value="Genomic_DNA"/>
</dbReference>
<dbReference type="InterPro" id="IPR035595">
    <property type="entry name" value="UDP_glycos_trans_CS"/>
</dbReference>